<accession>A0ACC1T146</accession>
<sequence length="356" mass="39049">MSHLTLKTPQILELSGIGRKDVLDRIGVPVKIELPGVGENVQEHLLVDVSFVPASLAELKEDAKYETLDALHDPTVRERNLELYNTTKTGLFTHGIVNFLFAPLSTISPRAQEIYERAKGIVVDLEGKVEQLTSPEDSAEKSLATGLLEQYKILLERLRPGSGKGPGCEVVVIPCFLGGPNPPEPGKRYITFTVINNHVWSRGTIHCTSKDPLVDPEIDARYFDQDIDLDVYVEAVKFARALSKLTPMKDMIVGEHNPGPKATTDEQIKEWIKLTLDTVYHTAGSAAMLPRDKGGVVDNTLKVYGTSNLRVVDLSVVPLHVAAHTQGRPFLSLHCASVYAIAEQAAAIIKGEFTPM</sequence>
<reference evidence="1" key="1">
    <citation type="submission" date="2022-07" db="EMBL/GenBank/DDBJ databases">
        <title>Genome Sequence of Phlebia brevispora.</title>
        <authorList>
            <person name="Buettner E."/>
        </authorList>
    </citation>
    <scope>NUCLEOTIDE SEQUENCE</scope>
    <source>
        <strain evidence="1">MPL23</strain>
    </source>
</reference>
<name>A0ACC1T146_9APHY</name>
<dbReference type="EMBL" id="JANHOG010000901">
    <property type="protein sequence ID" value="KAJ3550489.1"/>
    <property type="molecule type" value="Genomic_DNA"/>
</dbReference>
<proteinExistence type="predicted"/>
<organism evidence="1 2">
    <name type="scientific">Phlebia brevispora</name>
    <dbReference type="NCBI Taxonomy" id="194682"/>
    <lineage>
        <taxon>Eukaryota</taxon>
        <taxon>Fungi</taxon>
        <taxon>Dikarya</taxon>
        <taxon>Basidiomycota</taxon>
        <taxon>Agaricomycotina</taxon>
        <taxon>Agaricomycetes</taxon>
        <taxon>Polyporales</taxon>
        <taxon>Meruliaceae</taxon>
        <taxon>Phlebia</taxon>
    </lineage>
</organism>
<comment type="caution">
    <text evidence="1">The sequence shown here is derived from an EMBL/GenBank/DDBJ whole genome shotgun (WGS) entry which is preliminary data.</text>
</comment>
<evidence type="ECO:0000313" key="1">
    <source>
        <dbReference type="EMBL" id="KAJ3550489.1"/>
    </source>
</evidence>
<keyword evidence="2" id="KW-1185">Reference proteome</keyword>
<evidence type="ECO:0000313" key="2">
    <source>
        <dbReference type="Proteomes" id="UP001148662"/>
    </source>
</evidence>
<dbReference type="Proteomes" id="UP001148662">
    <property type="component" value="Unassembled WGS sequence"/>
</dbReference>
<gene>
    <name evidence="1" type="ORF">NM688_g5068</name>
</gene>
<protein>
    <submittedName>
        <fullName evidence="1">Uncharacterized protein</fullName>
    </submittedName>
</protein>